<dbReference type="EMBL" id="JAUHGG010000003">
    <property type="protein sequence ID" value="MDS1821098.1"/>
    <property type="molecule type" value="Genomic_DNA"/>
</dbReference>
<gene>
    <name evidence="1" type="ORF">QX249_10540</name>
</gene>
<evidence type="ECO:0000313" key="1">
    <source>
        <dbReference type="EMBL" id="MDS1821098.1"/>
    </source>
</evidence>
<dbReference type="AlphaFoldDB" id="A0AAW8Q3T2"/>
<evidence type="ECO:0000313" key="2">
    <source>
        <dbReference type="Proteomes" id="UP001253193"/>
    </source>
</evidence>
<proteinExistence type="predicted"/>
<organism evidence="1 2">
    <name type="scientific">Vibrio parahaemolyticus</name>
    <dbReference type="NCBI Taxonomy" id="670"/>
    <lineage>
        <taxon>Bacteria</taxon>
        <taxon>Pseudomonadati</taxon>
        <taxon>Pseudomonadota</taxon>
        <taxon>Gammaproteobacteria</taxon>
        <taxon>Vibrionales</taxon>
        <taxon>Vibrionaceae</taxon>
        <taxon>Vibrio</taxon>
    </lineage>
</organism>
<name>A0AAW8Q3T2_VIBPH</name>
<dbReference type="Proteomes" id="UP001253193">
    <property type="component" value="Unassembled WGS sequence"/>
</dbReference>
<comment type="caution">
    <text evidence="1">The sequence shown here is derived from an EMBL/GenBank/DDBJ whole genome shotgun (WGS) entry which is preliminary data.</text>
</comment>
<protein>
    <submittedName>
        <fullName evidence="1">Uncharacterized protein</fullName>
    </submittedName>
</protein>
<reference evidence="1" key="1">
    <citation type="submission" date="2023-06" db="EMBL/GenBank/DDBJ databases">
        <title>Genomic Diversity of Vibrio spp. and Metagenomic Analysis of Pathogens in Florida Gulf Coastal Waters Following Hurricane Ian.</title>
        <authorList>
            <person name="Brumfield K.D."/>
        </authorList>
    </citation>
    <scope>NUCLEOTIDE SEQUENCE</scope>
    <source>
        <strain evidence="1">WBS2B-138</strain>
    </source>
</reference>
<sequence length="55" mass="6414">MPKPTLLRSGEVNTLNEFAIYEKAVLEFEGGKTWPSKREMYDKLGLTDLFEEFDE</sequence>
<dbReference type="RefSeq" id="WP_311019933.1">
    <property type="nucleotide sequence ID" value="NZ_JAUHGG010000003.1"/>
</dbReference>
<accession>A0AAW8Q3T2</accession>